<proteinExistence type="predicted"/>
<feature type="region of interest" description="Disordered" evidence="1">
    <location>
        <begin position="86"/>
        <end position="139"/>
    </location>
</feature>
<feature type="compositionally biased region" description="Basic and acidic residues" evidence="1">
    <location>
        <begin position="108"/>
        <end position="120"/>
    </location>
</feature>
<accession>A0A814PTF1</accession>
<dbReference type="Proteomes" id="UP000663870">
    <property type="component" value="Unassembled WGS sequence"/>
</dbReference>
<name>A0A814PTF1_9BILA</name>
<evidence type="ECO:0000313" key="4">
    <source>
        <dbReference type="Proteomes" id="UP000663854"/>
    </source>
</evidence>
<evidence type="ECO:0000313" key="3">
    <source>
        <dbReference type="EMBL" id="CAF1321893.1"/>
    </source>
</evidence>
<comment type="caution">
    <text evidence="2">The sequence shown here is derived from an EMBL/GenBank/DDBJ whole genome shotgun (WGS) entry which is preliminary data.</text>
</comment>
<sequence>MPQSTIKKQSKATETNLKSNAHITKKKQNLTVSTTTKNSHVKNMSRKQLINSLAEMGILTPDRIKIDTLHLLYEENIYKKRKKCEDNLSNSSTSSENECDQHVQLITESRKEETDGHDTNDIEETDDQGQPKVKLNHLN</sequence>
<feature type="compositionally biased region" description="Polar residues" evidence="1">
    <location>
        <begin position="29"/>
        <end position="38"/>
    </location>
</feature>
<feature type="compositionally biased region" description="Polar residues" evidence="1">
    <location>
        <begin position="1"/>
        <end position="22"/>
    </location>
</feature>
<dbReference type="Proteomes" id="UP000663854">
    <property type="component" value="Unassembled WGS sequence"/>
</dbReference>
<feature type="region of interest" description="Disordered" evidence="1">
    <location>
        <begin position="1"/>
        <end position="43"/>
    </location>
</feature>
<reference evidence="2" key="1">
    <citation type="submission" date="2021-02" db="EMBL/GenBank/DDBJ databases">
        <authorList>
            <person name="Nowell W R."/>
        </authorList>
    </citation>
    <scope>NUCLEOTIDE SEQUENCE</scope>
</reference>
<evidence type="ECO:0000313" key="2">
    <source>
        <dbReference type="EMBL" id="CAF1110352.1"/>
    </source>
</evidence>
<gene>
    <name evidence="3" type="ORF">JXQ802_LOCUS30586</name>
    <name evidence="2" type="ORF">PYM288_LOCUS20157</name>
</gene>
<dbReference type="EMBL" id="CAJNOH010000717">
    <property type="protein sequence ID" value="CAF1110352.1"/>
    <property type="molecule type" value="Genomic_DNA"/>
</dbReference>
<organism evidence="2 4">
    <name type="scientific">Rotaria sordida</name>
    <dbReference type="NCBI Taxonomy" id="392033"/>
    <lineage>
        <taxon>Eukaryota</taxon>
        <taxon>Metazoa</taxon>
        <taxon>Spiralia</taxon>
        <taxon>Gnathifera</taxon>
        <taxon>Rotifera</taxon>
        <taxon>Eurotatoria</taxon>
        <taxon>Bdelloidea</taxon>
        <taxon>Philodinida</taxon>
        <taxon>Philodinidae</taxon>
        <taxon>Rotaria</taxon>
    </lineage>
</organism>
<dbReference type="EMBL" id="CAJNOL010001250">
    <property type="protein sequence ID" value="CAF1321893.1"/>
    <property type="molecule type" value="Genomic_DNA"/>
</dbReference>
<protein>
    <submittedName>
        <fullName evidence="2">Uncharacterized protein</fullName>
    </submittedName>
</protein>
<feature type="compositionally biased region" description="Low complexity" evidence="1">
    <location>
        <begin position="87"/>
        <end position="96"/>
    </location>
</feature>
<dbReference type="AlphaFoldDB" id="A0A814PTF1"/>
<keyword evidence="5" id="KW-1185">Reference proteome</keyword>
<evidence type="ECO:0000313" key="5">
    <source>
        <dbReference type="Proteomes" id="UP000663870"/>
    </source>
</evidence>
<evidence type="ECO:0000256" key="1">
    <source>
        <dbReference type="SAM" id="MobiDB-lite"/>
    </source>
</evidence>